<dbReference type="Gene3D" id="1.10.1740.10">
    <property type="match status" value="1"/>
</dbReference>
<comment type="similarity">
    <text evidence="1">Belongs to the sigma-70 factor family. ECF subfamily.</text>
</comment>
<evidence type="ECO:0000256" key="3">
    <source>
        <dbReference type="ARBA" id="ARBA00023082"/>
    </source>
</evidence>
<dbReference type="SUPFAM" id="SSF88946">
    <property type="entry name" value="Sigma2 domain of RNA polymerase sigma factors"/>
    <property type="match status" value="1"/>
</dbReference>
<dbReference type="InterPro" id="IPR014284">
    <property type="entry name" value="RNA_pol_sigma-70_dom"/>
</dbReference>
<evidence type="ECO:0000256" key="2">
    <source>
        <dbReference type="ARBA" id="ARBA00023015"/>
    </source>
</evidence>
<dbReference type="Pfam" id="PF08281">
    <property type="entry name" value="Sigma70_r4_2"/>
    <property type="match status" value="1"/>
</dbReference>
<dbReference type="InterPro" id="IPR039425">
    <property type="entry name" value="RNA_pol_sigma-70-like"/>
</dbReference>
<dbReference type="PANTHER" id="PTHR43133">
    <property type="entry name" value="RNA POLYMERASE ECF-TYPE SIGMA FACTO"/>
    <property type="match status" value="1"/>
</dbReference>
<sequence>MLFSKRTSCPQQQLESVLADCLLGKASAQRALFKQYYGYAKRVCLRYASGSEEADEILNDSFLKVFQRLPQYDSSYPFKTWLRTIVINTAISYHRKYHKLETVTGLDPNLDAAFQESILDQLAAEDILLMVQQLSSSQRTVFSLHVVEGYSLREIAELLTCNEATVRSHYLRARLCLQELISAARPTSSNSRPVLSKQPGVVFR</sequence>
<protein>
    <submittedName>
        <fullName evidence="7">RNA polymerase sigma factor</fullName>
    </submittedName>
</protein>
<reference evidence="8" key="1">
    <citation type="journal article" date="2019" name="Int. J. Syst. Evol. Microbiol.">
        <title>The Global Catalogue of Microorganisms (GCM) 10K type strain sequencing project: providing services to taxonomists for standard genome sequencing and annotation.</title>
        <authorList>
            <consortium name="The Broad Institute Genomics Platform"/>
            <consortium name="The Broad Institute Genome Sequencing Center for Infectious Disease"/>
            <person name="Wu L."/>
            <person name="Ma J."/>
        </authorList>
    </citation>
    <scope>NUCLEOTIDE SEQUENCE [LARGE SCALE GENOMIC DNA]</scope>
    <source>
        <strain evidence="8">CCUG 55608</strain>
    </source>
</reference>
<keyword evidence="3" id="KW-0731">Sigma factor</keyword>
<dbReference type="PANTHER" id="PTHR43133:SF46">
    <property type="entry name" value="RNA POLYMERASE SIGMA-70 FACTOR ECF SUBFAMILY"/>
    <property type="match status" value="1"/>
</dbReference>
<dbReference type="RefSeq" id="WP_379885814.1">
    <property type="nucleotide sequence ID" value="NZ_JBHTLP010000045.1"/>
</dbReference>
<gene>
    <name evidence="7" type="ORF">ACFQ4C_30315</name>
</gene>
<keyword evidence="4" id="KW-0804">Transcription</keyword>
<dbReference type="EMBL" id="JBHTLP010000045">
    <property type="protein sequence ID" value="MFD1145459.1"/>
    <property type="molecule type" value="Genomic_DNA"/>
</dbReference>
<name>A0ABW3QFS0_9BACT</name>
<dbReference type="InterPro" id="IPR036388">
    <property type="entry name" value="WH-like_DNA-bd_sf"/>
</dbReference>
<feature type="domain" description="RNA polymerase sigma factor 70 region 4 type 2" evidence="6">
    <location>
        <begin position="125"/>
        <end position="177"/>
    </location>
</feature>
<evidence type="ECO:0000313" key="8">
    <source>
        <dbReference type="Proteomes" id="UP001597116"/>
    </source>
</evidence>
<keyword evidence="8" id="KW-1185">Reference proteome</keyword>
<dbReference type="Proteomes" id="UP001597116">
    <property type="component" value="Unassembled WGS sequence"/>
</dbReference>
<dbReference type="NCBIfam" id="TIGR02937">
    <property type="entry name" value="sigma70-ECF"/>
    <property type="match status" value="1"/>
</dbReference>
<organism evidence="7 8">
    <name type="scientific">Larkinella insperata</name>
    <dbReference type="NCBI Taxonomy" id="332158"/>
    <lineage>
        <taxon>Bacteria</taxon>
        <taxon>Pseudomonadati</taxon>
        <taxon>Bacteroidota</taxon>
        <taxon>Cytophagia</taxon>
        <taxon>Cytophagales</taxon>
        <taxon>Spirosomataceae</taxon>
        <taxon>Larkinella</taxon>
    </lineage>
</organism>
<feature type="domain" description="RNA polymerase sigma-70 region 2" evidence="5">
    <location>
        <begin position="32"/>
        <end position="96"/>
    </location>
</feature>
<dbReference type="SUPFAM" id="SSF88659">
    <property type="entry name" value="Sigma3 and sigma4 domains of RNA polymerase sigma factors"/>
    <property type="match status" value="1"/>
</dbReference>
<evidence type="ECO:0000256" key="4">
    <source>
        <dbReference type="ARBA" id="ARBA00023163"/>
    </source>
</evidence>
<evidence type="ECO:0000259" key="5">
    <source>
        <dbReference type="Pfam" id="PF04542"/>
    </source>
</evidence>
<accession>A0ABW3QFS0</accession>
<proteinExistence type="inferred from homology"/>
<dbReference type="InterPro" id="IPR013325">
    <property type="entry name" value="RNA_pol_sigma_r2"/>
</dbReference>
<dbReference type="Pfam" id="PF04542">
    <property type="entry name" value="Sigma70_r2"/>
    <property type="match status" value="1"/>
</dbReference>
<comment type="caution">
    <text evidence="7">The sequence shown here is derived from an EMBL/GenBank/DDBJ whole genome shotgun (WGS) entry which is preliminary data.</text>
</comment>
<dbReference type="InterPro" id="IPR007627">
    <property type="entry name" value="RNA_pol_sigma70_r2"/>
</dbReference>
<dbReference type="InterPro" id="IPR013324">
    <property type="entry name" value="RNA_pol_sigma_r3/r4-like"/>
</dbReference>
<evidence type="ECO:0000259" key="6">
    <source>
        <dbReference type="Pfam" id="PF08281"/>
    </source>
</evidence>
<evidence type="ECO:0000256" key="1">
    <source>
        <dbReference type="ARBA" id="ARBA00010641"/>
    </source>
</evidence>
<keyword evidence="2" id="KW-0805">Transcription regulation</keyword>
<evidence type="ECO:0000313" key="7">
    <source>
        <dbReference type="EMBL" id="MFD1145459.1"/>
    </source>
</evidence>
<dbReference type="Gene3D" id="1.10.10.10">
    <property type="entry name" value="Winged helix-like DNA-binding domain superfamily/Winged helix DNA-binding domain"/>
    <property type="match status" value="1"/>
</dbReference>
<dbReference type="InterPro" id="IPR013249">
    <property type="entry name" value="RNA_pol_sigma70_r4_t2"/>
</dbReference>